<proteinExistence type="predicted"/>
<evidence type="ECO:0000313" key="2">
    <source>
        <dbReference type="Proteomes" id="UP000324222"/>
    </source>
</evidence>
<accession>A0A5B7I7W3</accession>
<reference evidence="1 2" key="1">
    <citation type="submission" date="2019-05" db="EMBL/GenBank/DDBJ databases">
        <title>Another draft genome of Portunus trituberculatus and its Hox gene families provides insights of decapod evolution.</title>
        <authorList>
            <person name="Jeong J.-H."/>
            <person name="Song I."/>
            <person name="Kim S."/>
            <person name="Choi T."/>
            <person name="Kim D."/>
            <person name="Ryu S."/>
            <person name="Kim W."/>
        </authorList>
    </citation>
    <scope>NUCLEOTIDE SEQUENCE [LARGE SCALE GENOMIC DNA]</scope>
    <source>
        <tissue evidence="1">Muscle</tissue>
    </source>
</reference>
<organism evidence="1 2">
    <name type="scientific">Portunus trituberculatus</name>
    <name type="common">Swimming crab</name>
    <name type="synonym">Neptunus trituberculatus</name>
    <dbReference type="NCBI Taxonomy" id="210409"/>
    <lineage>
        <taxon>Eukaryota</taxon>
        <taxon>Metazoa</taxon>
        <taxon>Ecdysozoa</taxon>
        <taxon>Arthropoda</taxon>
        <taxon>Crustacea</taxon>
        <taxon>Multicrustacea</taxon>
        <taxon>Malacostraca</taxon>
        <taxon>Eumalacostraca</taxon>
        <taxon>Eucarida</taxon>
        <taxon>Decapoda</taxon>
        <taxon>Pleocyemata</taxon>
        <taxon>Brachyura</taxon>
        <taxon>Eubrachyura</taxon>
        <taxon>Portunoidea</taxon>
        <taxon>Portunidae</taxon>
        <taxon>Portuninae</taxon>
        <taxon>Portunus</taxon>
    </lineage>
</organism>
<keyword evidence="2" id="KW-1185">Reference proteome</keyword>
<sequence>MQLSGTPAASRRGGFCCEEDWHHRGKKSPWPTGGAPRFLLAAAPMNNVWRVFTRFFNNVCALVLHCPPEDLGLSTVS</sequence>
<evidence type="ECO:0000313" key="1">
    <source>
        <dbReference type="EMBL" id="MPC77587.1"/>
    </source>
</evidence>
<name>A0A5B7I7W3_PORTR</name>
<gene>
    <name evidence="1" type="ORF">E2C01_072044</name>
</gene>
<dbReference type="Proteomes" id="UP000324222">
    <property type="component" value="Unassembled WGS sequence"/>
</dbReference>
<dbReference type="EMBL" id="VSRR010046220">
    <property type="protein sequence ID" value="MPC77587.1"/>
    <property type="molecule type" value="Genomic_DNA"/>
</dbReference>
<comment type="caution">
    <text evidence="1">The sequence shown here is derived from an EMBL/GenBank/DDBJ whole genome shotgun (WGS) entry which is preliminary data.</text>
</comment>
<protein>
    <submittedName>
        <fullName evidence="1">Uncharacterized protein</fullName>
    </submittedName>
</protein>
<dbReference type="AlphaFoldDB" id="A0A5B7I7W3"/>